<feature type="region of interest" description="Disordered" evidence="12">
    <location>
        <begin position="15"/>
        <end position="39"/>
    </location>
</feature>
<evidence type="ECO:0000256" key="7">
    <source>
        <dbReference type="ARBA" id="ARBA00049014"/>
    </source>
</evidence>
<dbReference type="EC" id="2.7.12.2" evidence="6"/>
<gene>
    <name evidence="14" type="ORF">Salat_1982300</name>
</gene>
<keyword evidence="1" id="KW-0808">Transferase</keyword>
<evidence type="ECO:0000313" key="14">
    <source>
        <dbReference type="EMBL" id="KAK4420321.1"/>
    </source>
</evidence>
<dbReference type="Pfam" id="PF00069">
    <property type="entry name" value="Pkinase"/>
    <property type="match status" value="1"/>
</dbReference>
<evidence type="ECO:0000256" key="10">
    <source>
        <dbReference type="PROSITE-ProRule" id="PRU10141"/>
    </source>
</evidence>
<evidence type="ECO:0000256" key="6">
    <source>
        <dbReference type="ARBA" id="ARBA00038999"/>
    </source>
</evidence>
<dbReference type="Gene3D" id="1.10.510.10">
    <property type="entry name" value="Transferase(Phosphotransferase) domain 1"/>
    <property type="match status" value="1"/>
</dbReference>
<comment type="caution">
    <text evidence="14">The sequence shown here is derived from an EMBL/GenBank/DDBJ whole genome shotgun (WGS) entry which is preliminary data.</text>
</comment>
<evidence type="ECO:0000256" key="4">
    <source>
        <dbReference type="ARBA" id="ARBA00022840"/>
    </source>
</evidence>
<evidence type="ECO:0000313" key="15">
    <source>
        <dbReference type="Proteomes" id="UP001293254"/>
    </source>
</evidence>
<dbReference type="PROSITE" id="PS00107">
    <property type="entry name" value="PROTEIN_KINASE_ATP"/>
    <property type="match status" value="1"/>
</dbReference>
<feature type="compositionally biased region" description="Low complexity" evidence="12">
    <location>
        <begin position="22"/>
        <end position="39"/>
    </location>
</feature>
<dbReference type="Proteomes" id="UP001293254">
    <property type="component" value="Unassembled WGS sequence"/>
</dbReference>
<dbReference type="EMBL" id="JACGWO010000008">
    <property type="protein sequence ID" value="KAK4420321.1"/>
    <property type="molecule type" value="Genomic_DNA"/>
</dbReference>
<comment type="catalytic activity">
    <reaction evidence="9">
        <text>L-tyrosyl-[protein] + ATP = O-phospho-L-tyrosyl-[protein] + ADP + H(+)</text>
        <dbReference type="Rhea" id="RHEA:10596"/>
        <dbReference type="Rhea" id="RHEA-COMP:10136"/>
        <dbReference type="Rhea" id="RHEA-COMP:20101"/>
        <dbReference type="ChEBI" id="CHEBI:15378"/>
        <dbReference type="ChEBI" id="CHEBI:30616"/>
        <dbReference type="ChEBI" id="CHEBI:46858"/>
        <dbReference type="ChEBI" id="CHEBI:61978"/>
        <dbReference type="ChEBI" id="CHEBI:456216"/>
        <dbReference type="EC" id="2.7.12.2"/>
    </reaction>
</comment>
<sequence length="329" mass="35989">MTLVRERRQQQALSLTLPPPTLSLNPSPVSSASSASSSPGIGVLSDLKKLSVIGRGNGGTVYKVSHKQTSVIYALKVVRFLEDMGSAMREAEILQRVDSSEYVVRCVGVFDGGVGDLCFLMEYMDVGSLHDILCKKKRLSEQAISGIARSVLRGLQYLHGLEVIHGDIKPSNLLVNTRGEVKIADFGASWLVSSTCGDRSVDACKGTCAYMSPERMDPERWDVGRRCDGAAAGDVWSLGVVVMECYVGHFPLVGPGEKIDWVTLMCAICFGENVEMSAVKMASPEFESFCGRCLERDWRKRGSVEELLLHPFLHKFDMTSTNNGVEDLV</sequence>
<keyword evidence="3 14" id="KW-0418">Kinase</keyword>
<dbReference type="GO" id="GO:0005524">
    <property type="term" value="F:ATP binding"/>
    <property type="evidence" value="ECO:0007669"/>
    <property type="project" value="UniProtKB-UniRule"/>
</dbReference>
<dbReference type="InterPro" id="IPR008271">
    <property type="entry name" value="Ser/Thr_kinase_AS"/>
</dbReference>
<reference evidence="14" key="1">
    <citation type="submission" date="2020-06" db="EMBL/GenBank/DDBJ databases">
        <authorList>
            <person name="Li T."/>
            <person name="Hu X."/>
            <person name="Zhang T."/>
            <person name="Song X."/>
            <person name="Zhang H."/>
            <person name="Dai N."/>
            <person name="Sheng W."/>
            <person name="Hou X."/>
            <person name="Wei L."/>
        </authorList>
    </citation>
    <scope>NUCLEOTIDE SEQUENCE</scope>
    <source>
        <strain evidence="14">3651</strain>
        <tissue evidence="14">Leaf</tissue>
    </source>
</reference>
<evidence type="ECO:0000256" key="5">
    <source>
        <dbReference type="ARBA" id="ARBA00038035"/>
    </source>
</evidence>
<dbReference type="InterPro" id="IPR017441">
    <property type="entry name" value="Protein_kinase_ATP_BS"/>
</dbReference>
<proteinExistence type="inferred from homology"/>
<dbReference type="PROSITE" id="PS50011">
    <property type="entry name" value="PROTEIN_KINASE_DOM"/>
    <property type="match status" value="1"/>
</dbReference>
<evidence type="ECO:0000256" key="11">
    <source>
        <dbReference type="RuleBase" id="RU000304"/>
    </source>
</evidence>
<name>A0AAE2CFJ9_9LAMI</name>
<keyword evidence="2 10" id="KW-0547">Nucleotide-binding</keyword>
<dbReference type="PANTHER" id="PTHR48013">
    <property type="entry name" value="DUAL SPECIFICITY MITOGEN-ACTIVATED PROTEIN KINASE KINASE 5-RELATED"/>
    <property type="match status" value="1"/>
</dbReference>
<dbReference type="InterPro" id="IPR000719">
    <property type="entry name" value="Prot_kinase_dom"/>
</dbReference>
<evidence type="ECO:0000256" key="2">
    <source>
        <dbReference type="ARBA" id="ARBA00022741"/>
    </source>
</evidence>
<keyword evidence="15" id="KW-1185">Reference proteome</keyword>
<dbReference type="GO" id="GO:0004708">
    <property type="term" value="F:MAP kinase kinase activity"/>
    <property type="evidence" value="ECO:0007669"/>
    <property type="project" value="UniProtKB-EC"/>
</dbReference>
<evidence type="ECO:0000256" key="1">
    <source>
        <dbReference type="ARBA" id="ARBA00022679"/>
    </source>
</evidence>
<comment type="similarity">
    <text evidence="5">Belongs to the protein kinase superfamily. STE Ser/Thr protein kinase family. MAP kinase kinase subfamily.</text>
</comment>
<dbReference type="PROSITE" id="PS00108">
    <property type="entry name" value="PROTEIN_KINASE_ST"/>
    <property type="match status" value="1"/>
</dbReference>
<dbReference type="GO" id="GO:0004674">
    <property type="term" value="F:protein serine/threonine kinase activity"/>
    <property type="evidence" value="ECO:0007669"/>
    <property type="project" value="UniProtKB-KW"/>
</dbReference>
<keyword evidence="4 10" id="KW-0067">ATP-binding</keyword>
<organism evidence="14 15">
    <name type="scientific">Sesamum alatum</name>
    <dbReference type="NCBI Taxonomy" id="300844"/>
    <lineage>
        <taxon>Eukaryota</taxon>
        <taxon>Viridiplantae</taxon>
        <taxon>Streptophyta</taxon>
        <taxon>Embryophyta</taxon>
        <taxon>Tracheophyta</taxon>
        <taxon>Spermatophyta</taxon>
        <taxon>Magnoliopsida</taxon>
        <taxon>eudicotyledons</taxon>
        <taxon>Gunneridae</taxon>
        <taxon>Pentapetalae</taxon>
        <taxon>asterids</taxon>
        <taxon>lamiids</taxon>
        <taxon>Lamiales</taxon>
        <taxon>Pedaliaceae</taxon>
        <taxon>Sesamum</taxon>
    </lineage>
</organism>
<evidence type="ECO:0000256" key="9">
    <source>
        <dbReference type="ARBA" id="ARBA00051693"/>
    </source>
</evidence>
<evidence type="ECO:0000256" key="3">
    <source>
        <dbReference type="ARBA" id="ARBA00022777"/>
    </source>
</evidence>
<evidence type="ECO:0000256" key="12">
    <source>
        <dbReference type="SAM" id="MobiDB-lite"/>
    </source>
</evidence>
<keyword evidence="11" id="KW-0723">Serine/threonine-protein kinase</keyword>
<comment type="catalytic activity">
    <reaction evidence="8">
        <text>L-threonyl-[protein] + ATP = O-phospho-L-threonyl-[protein] + ADP + H(+)</text>
        <dbReference type="Rhea" id="RHEA:46608"/>
        <dbReference type="Rhea" id="RHEA-COMP:11060"/>
        <dbReference type="Rhea" id="RHEA-COMP:11605"/>
        <dbReference type="ChEBI" id="CHEBI:15378"/>
        <dbReference type="ChEBI" id="CHEBI:30013"/>
        <dbReference type="ChEBI" id="CHEBI:30616"/>
        <dbReference type="ChEBI" id="CHEBI:61977"/>
        <dbReference type="ChEBI" id="CHEBI:456216"/>
        <dbReference type="EC" id="2.7.12.2"/>
    </reaction>
</comment>
<feature type="binding site" evidence="10">
    <location>
        <position position="76"/>
    </location>
    <ligand>
        <name>ATP</name>
        <dbReference type="ChEBI" id="CHEBI:30616"/>
    </ligand>
</feature>
<dbReference type="InterPro" id="IPR011009">
    <property type="entry name" value="Kinase-like_dom_sf"/>
</dbReference>
<dbReference type="SMART" id="SM00220">
    <property type="entry name" value="S_TKc"/>
    <property type="match status" value="1"/>
</dbReference>
<dbReference type="AlphaFoldDB" id="A0AAE2CFJ9"/>
<comment type="catalytic activity">
    <reaction evidence="7">
        <text>L-seryl-[protein] + ATP = O-phospho-L-seryl-[protein] + ADP + H(+)</text>
        <dbReference type="Rhea" id="RHEA:17989"/>
        <dbReference type="Rhea" id="RHEA-COMP:9863"/>
        <dbReference type="Rhea" id="RHEA-COMP:11604"/>
        <dbReference type="ChEBI" id="CHEBI:15378"/>
        <dbReference type="ChEBI" id="CHEBI:29999"/>
        <dbReference type="ChEBI" id="CHEBI:30616"/>
        <dbReference type="ChEBI" id="CHEBI:83421"/>
        <dbReference type="ChEBI" id="CHEBI:456216"/>
        <dbReference type="EC" id="2.7.12.2"/>
    </reaction>
</comment>
<evidence type="ECO:0000256" key="8">
    <source>
        <dbReference type="ARBA" id="ARBA00049299"/>
    </source>
</evidence>
<dbReference type="PANTHER" id="PTHR48013:SF9">
    <property type="entry name" value="DUAL SPECIFICITY MITOGEN-ACTIVATED PROTEIN KINASE KINASE 5"/>
    <property type="match status" value="1"/>
</dbReference>
<feature type="domain" description="Protein kinase" evidence="13">
    <location>
        <begin position="47"/>
        <end position="313"/>
    </location>
</feature>
<evidence type="ECO:0000259" key="13">
    <source>
        <dbReference type="PROSITE" id="PS50011"/>
    </source>
</evidence>
<dbReference type="GO" id="GO:0051707">
    <property type="term" value="P:response to other organism"/>
    <property type="evidence" value="ECO:0007669"/>
    <property type="project" value="UniProtKB-ARBA"/>
</dbReference>
<reference evidence="14" key="2">
    <citation type="journal article" date="2024" name="Plant">
        <title>Genomic evolution and insights into agronomic trait innovations of Sesamum species.</title>
        <authorList>
            <person name="Miao H."/>
            <person name="Wang L."/>
            <person name="Qu L."/>
            <person name="Liu H."/>
            <person name="Sun Y."/>
            <person name="Le M."/>
            <person name="Wang Q."/>
            <person name="Wei S."/>
            <person name="Zheng Y."/>
            <person name="Lin W."/>
            <person name="Duan Y."/>
            <person name="Cao H."/>
            <person name="Xiong S."/>
            <person name="Wang X."/>
            <person name="Wei L."/>
            <person name="Li C."/>
            <person name="Ma Q."/>
            <person name="Ju M."/>
            <person name="Zhao R."/>
            <person name="Li G."/>
            <person name="Mu C."/>
            <person name="Tian Q."/>
            <person name="Mei H."/>
            <person name="Zhang T."/>
            <person name="Gao T."/>
            <person name="Zhang H."/>
        </authorList>
    </citation>
    <scope>NUCLEOTIDE SEQUENCE</scope>
    <source>
        <strain evidence="14">3651</strain>
    </source>
</reference>
<dbReference type="Gene3D" id="3.30.200.20">
    <property type="entry name" value="Phosphorylase Kinase, domain 1"/>
    <property type="match status" value="1"/>
</dbReference>
<dbReference type="SUPFAM" id="SSF56112">
    <property type="entry name" value="Protein kinase-like (PK-like)"/>
    <property type="match status" value="1"/>
</dbReference>
<protein>
    <recommendedName>
        <fullName evidence="6">mitogen-activated protein kinase kinase</fullName>
        <ecNumber evidence="6">2.7.12.2</ecNumber>
    </recommendedName>
</protein>
<accession>A0AAE2CFJ9</accession>